<evidence type="ECO:0008006" key="4">
    <source>
        <dbReference type="Google" id="ProtNLM"/>
    </source>
</evidence>
<dbReference type="Proteomes" id="UP001460270">
    <property type="component" value="Unassembled WGS sequence"/>
</dbReference>
<evidence type="ECO:0000313" key="3">
    <source>
        <dbReference type="Proteomes" id="UP001460270"/>
    </source>
</evidence>
<feature type="coiled-coil region" evidence="1">
    <location>
        <begin position="52"/>
        <end position="93"/>
    </location>
</feature>
<sequence length="258" mass="29978">MEQTPDITLKTIWDAIQQSSQELRLYIDAKISPLQDSIGQIQASMSTLCDQITVIEQRVSSNEDNIEDLTKRVQRIEKENAYLKSKVDDAENRSRACNLRFINIPEQKEGRDTIGFINSLLSQVLGPENFSAPLRIERAHRTPATPFTGPKARPRPILVKFLSFQDKIRILRLAREKRELHYQGVRIHVFPDFSVDLEKKRRQFDPIKKKFREMDIKYSLQYPSSLRIIENGKPRIFRTPADAENYIHQLDVSLSSVE</sequence>
<keyword evidence="3" id="KW-1185">Reference proteome</keyword>
<comment type="caution">
    <text evidence="2">The sequence shown here is derived from an EMBL/GenBank/DDBJ whole genome shotgun (WGS) entry which is preliminary data.</text>
</comment>
<gene>
    <name evidence="2" type="ORF">WMY93_024425</name>
</gene>
<proteinExistence type="predicted"/>
<evidence type="ECO:0000313" key="2">
    <source>
        <dbReference type="EMBL" id="KAK7888865.1"/>
    </source>
</evidence>
<dbReference type="InterPro" id="IPR004244">
    <property type="entry name" value="Transposase_22"/>
</dbReference>
<dbReference type="Gene3D" id="1.20.5.1070">
    <property type="entry name" value="Head and neck region of the ectodomain of NDV fusion glycoprotein"/>
    <property type="match status" value="1"/>
</dbReference>
<dbReference type="AlphaFoldDB" id="A0AAW0MZK8"/>
<keyword evidence="1" id="KW-0175">Coiled coil</keyword>
<dbReference type="EMBL" id="JBBPFD010000018">
    <property type="protein sequence ID" value="KAK7888865.1"/>
    <property type="molecule type" value="Genomic_DNA"/>
</dbReference>
<name>A0AAW0MZK8_9GOBI</name>
<reference evidence="3" key="1">
    <citation type="submission" date="2024-04" db="EMBL/GenBank/DDBJ databases">
        <title>Salinicola lusitanus LLJ914,a marine bacterium isolated from the Okinawa Trough.</title>
        <authorList>
            <person name="Li J."/>
        </authorList>
    </citation>
    <scope>NUCLEOTIDE SEQUENCE [LARGE SCALE GENOMIC DNA]</scope>
</reference>
<dbReference type="Gene3D" id="3.30.70.1820">
    <property type="entry name" value="L1 transposable element, RRM domain"/>
    <property type="match status" value="1"/>
</dbReference>
<organism evidence="2 3">
    <name type="scientific">Mugilogobius chulae</name>
    <name type="common">yellowstripe goby</name>
    <dbReference type="NCBI Taxonomy" id="88201"/>
    <lineage>
        <taxon>Eukaryota</taxon>
        <taxon>Metazoa</taxon>
        <taxon>Chordata</taxon>
        <taxon>Craniata</taxon>
        <taxon>Vertebrata</taxon>
        <taxon>Euteleostomi</taxon>
        <taxon>Actinopterygii</taxon>
        <taxon>Neopterygii</taxon>
        <taxon>Teleostei</taxon>
        <taxon>Neoteleostei</taxon>
        <taxon>Acanthomorphata</taxon>
        <taxon>Gobiaria</taxon>
        <taxon>Gobiiformes</taxon>
        <taxon>Gobioidei</taxon>
        <taxon>Gobiidae</taxon>
        <taxon>Gobionellinae</taxon>
        <taxon>Mugilogobius</taxon>
    </lineage>
</organism>
<evidence type="ECO:0000256" key="1">
    <source>
        <dbReference type="SAM" id="Coils"/>
    </source>
</evidence>
<accession>A0AAW0MZK8</accession>
<protein>
    <recommendedName>
        <fullName evidence="4">L1 transposable element RRM domain-containing protein</fullName>
    </recommendedName>
</protein>
<dbReference type="PANTHER" id="PTHR11505">
    <property type="entry name" value="L1 TRANSPOSABLE ELEMENT-RELATED"/>
    <property type="match status" value="1"/>
</dbReference>